<keyword evidence="1" id="KW-0175">Coiled coil</keyword>
<comment type="caution">
    <text evidence="2">The sequence shown here is derived from an EMBL/GenBank/DDBJ whole genome shotgun (WGS) entry which is preliminary data.</text>
</comment>
<reference evidence="2" key="1">
    <citation type="submission" date="2021-01" db="EMBL/GenBank/DDBJ databases">
        <authorList>
            <consortium name="Genoscope - CEA"/>
            <person name="William W."/>
        </authorList>
    </citation>
    <scope>NUCLEOTIDE SEQUENCE</scope>
</reference>
<protein>
    <submittedName>
        <fullName evidence="2">Uncharacterized protein</fullName>
    </submittedName>
</protein>
<feature type="coiled-coil region" evidence="1">
    <location>
        <begin position="195"/>
        <end position="260"/>
    </location>
</feature>
<dbReference type="EMBL" id="CAJJDP010000100">
    <property type="protein sequence ID" value="CAD8191832.1"/>
    <property type="molecule type" value="Genomic_DNA"/>
</dbReference>
<sequence length="788" mass="93845">MENNEQEEYIQLKKNYALRENEWKKDKALYEQKIQLLEMQLEDYKTREMNQKKLNDTITQAIDISGKSQQKSYTEFQKSIEVQMANNKKHQESITKLEEKLRCLNEQLNEKEIQIKDLELQQQKQQITYDHKIQSLESEKQYLNQEITKFKDQMQKIEENFKSKEQVFKLQCEQEIQKIKDNFFKDMQEKQSDYDQRYQQLAQLYEKEKDQLQQRLIRSQNTIKKYQTHIESNQEVQQLQQKYDEQIAALKQEMHEQQVQFQYEKKMLNKQIDDQRINTNNYDSTSKKKSVDMMKIRNSVVSQDSPVQCKSFHISQPDFKQVFQQPKNSITSIQKQSLQPQKNNQSFEKVKANNHDTLPMPIEDFNLMMSKKAKSQSTNSLPLNNLNLNSYLQDASIMKEEAEAGDEYIRFKLSNQQTTRFNNDVDQRRSYSQQGTKAHSISSTTNLSKMLGQTDQSYQNQNTSISTQQKTHNTSFSHFKVPSFTQGQLNNLKYSLYQQQPQTTLRMNDNHINHIQQIKARYINQDESTQNDSNSFKYNKENQQPSKSVHINNEIKFLIGKLLQAKGKLTTELENTQKSQHLFIQSQNYIQFQQLTQLQYQCRKEFTFLLCYQPFRLDMKIRLINSQNKLCAYHLILMNYLKFHQKQARSFVLDQSKIVRLIGSSQAFNLQDLEKLMEDNRSLQASYQKCKESLQALNCELEKIMNDPQALSETDKLKHQKLTTKYKQVNDENKRLRQHLKQLNEDFCKQRVETQTTFDQLREEIDLLVKELAPFQQQKKQNDILISN</sequence>
<dbReference type="OrthoDB" id="313592at2759"/>
<dbReference type="AlphaFoldDB" id="A0A8S1WRN1"/>
<evidence type="ECO:0000313" key="2">
    <source>
        <dbReference type="EMBL" id="CAD8191832.1"/>
    </source>
</evidence>
<keyword evidence="3" id="KW-1185">Reference proteome</keyword>
<proteinExistence type="predicted"/>
<organism evidence="2 3">
    <name type="scientific">Paramecium octaurelia</name>
    <dbReference type="NCBI Taxonomy" id="43137"/>
    <lineage>
        <taxon>Eukaryota</taxon>
        <taxon>Sar</taxon>
        <taxon>Alveolata</taxon>
        <taxon>Ciliophora</taxon>
        <taxon>Intramacronucleata</taxon>
        <taxon>Oligohymenophorea</taxon>
        <taxon>Peniculida</taxon>
        <taxon>Parameciidae</taxon>
        <taxon>Paramecium</taxon>
    </lineage>
</organism>
<feature type="coiled-coil region" evidence="1">
    <location>
        <begin position="80"/>
        <end position="167"/>
    </location>
</feature>
<evidence type="ECO:0000256" key="1">
    <source>
        <dbReference type="SAM" id="Coils"/>
    </source>
</evidence>
<accession>A0A8S1WRN1</accession>
<dbReference type="Proteomes" id="UP000683925">
    <property type="component" value="Unassembled WGS sequence"/>
</dbReference>
<feature type="coiled-coil region" evidence="1">
    <location>
        <begin position="673"/>
        <end position="771"/>
    </location>
</feature>
<feature type="coiled-coil region" evidence="1">
    <location>
        <begin position="20"/>
        <end position="47"/>
    </location>
</feature>
<name>A0A8S1WRN1_PAROT</name>
<gene>
    <name evidence="2" type="ORF">POCTA_138.1.T1000213</name>
</gene>
<dbReference type="OMA" id="HINHIQQ"/>
<evidence type="ECO:0000313" key="3">
    <source>
        <dbReference type="Proteomes" id="UP000683925"/>
    </source>
</evidence>